<evidence type="ECO:0000256" key="1">
    <source>
        <dbReference type="SAM" id="MobiDB-lite"/>
    </source>
</evidence>
<keyword evidence="3" id="KW-1185">Reference proteome</keyword>
<organism evidence="2 3">
    <name type="scientific">Mixia osmundae (strain CBS 9802 / IAM 14324 / JCM 22182 / KY 12970)</name>
    <dbReference type="NCBI Taxonomy" id="764103"/>
    <lineage>
        <taxon>Eukaryota</taxon>
        <taxon>Fungi</taxon>
        <taxon>Dikarya</taxon>
        <taxon>Basidiomycota</taxon>
        <taxon>Pucciniomycotina</taxon>
        <taxon>Mixiomycetes</taxon>
        <taxon>Mixiales</taxon>
        <taxon>Mixiaceae</taxon>
        <taxon>Mixia</taxon>
    </lineage>
</organism>
<proteinExistence type="predicted"/>
<dbReference type="STRING" id="764103.G7E3C6"/>
<comment type="caution">
    <text evidence="2">The sequence shown here is derived from an EMBL/GenBank/DDBJ whole genome shotgun (WGS) entry which is preliminary data.</text>
</comment>
<dbReference type="Proteomes" id="UP000009131">
    <property type="component" value="Unassembled WGS sequence"/>
</dbReference>
<dbReference type="OMA" id="HASHAYK"/>
<dbReference type="eggNOG" id="ENOG502S567">
    <property type="taxonomic scope" value="Eukaryota"/>
</dbReference>
<name>G7E3C6_MIXOS</name>
<evidence type="ECO:0000313" key="2">
    <source>
        <dbReference type="EMBL" id="GAA97336.1"/>
    </source>
</evidence>
<dbReference type="RefSeq" id="XP_014567936.1">
    <property type="nucleotide sequence ID" value="XM_014712450.1"/>
</dbReference>
<protein>
    <submittedName>
        <fullName evidence="2">Uncharacterized protein</fullName>
    </submittedName>
</protein>
<dbReference type="EMBL" id="BABT02000119">
    <property type="protein sequence ID" value="GAA97336.1"/>
    <property type="molecule type" value="Genomic_DNA"/>
</dbReference>
<reference evidence="2 3" key="2">
    <citation type="journal article" date="2012" name="Open Biol.">
        <title>Characteristics of nucleosomes and linker DNA regions on the genome of the basidiomycete Mixia osmundae revealed by mono- and dinucleosome mapping.</title>
        <authorList>
            <person name="Nishida H."/>
            <person name="Kondo S."/>
            <person name="Matsumoto T."/>
            <person name="Suzuki Y."/>
            <person name="Yoshikawa H."/>
            <person name="Taylor T.D."/>
            <person name="Sugiyama J."/>
        </authorList>
    </citation>
    <scope>NUCLEOTIDE SEQUENCE [LARGE SCALE GENOMIC DNA]</scope>
    <source>
        <strain evidence="3">CBS 9802 / IAM 14324 / JCM 22182 / KY 12970</strain>
    </source>
</reference>
<feature type="compositionally biased region" description="Acidic residues" evidence="1">
    <location>
        <begin position="169"/>
        <end position="180"/>
    </location>
</feature>
<sequence>MQQCEAVQSQGAKYIPCRAIAIADSAWCTLHHQEQAKYYKLYKHASHAYKTYEILLGSSCVMSLPCIDLAIVVGGMSDLQALQDKAHDVRRKHTLASQVIARREDHHAQFCRGGDASHVAFLDGLKAERRHLTALLHILEEQAYSVLLTQNQAGWLQQAEVAISCEIPEDAPSDSESADSDSDHDSNSSRRSHTTPPSSQTSLDAFTSDRAALTVTQQLELGLRDHFCYEDVHRSRKAQLQTIILFKLEHDQDCSPTVAPARRLVLQAIFRKLIARKPTLMLAAQRFTEAFPESSDPIRDFVLWDELENDQLRALSKALSVAGSGGIHAKLLRDAIVDALSPSRQIAPQDPGEAVSLLGGFVWRYASKEMLSVEQAKHFYAFNRCETCLGKVCRSLLEVTSILAFADGFFPQWRRTSGMMGEAQLRRAGWCLPSYDEPDERPSTTDRVRLRTGKYVYSEREHRKWFHALVSADTPHALDMIASLAKSGEFEIVCEHPSVRSITLPTVNSLWMTRVRAGPSMRQRSFAKWTVEAKVGVKGMMHTLEEATTARFMRKFHDAYSLLVLDNRPGRSYEDFAKAMAEAMTPWLPPFCLDMPPLHGYATDIAHAMFRKAG</sequence>
<feature type="region of interest" description="Disordered" evidence="1">
    <location>
        <begin position="169"/>
        <end position="205"/>
    </location>
</feature>
<accession>G7E3C6</accession>
<reference evidence="2 3" key="1">
    <citation type="journal article" date="2011" name="J. Gen. Appl. Microbiol.">
        <title>Draft genome sequencing of the enigmatic basidiomycete Mixia osmundae.</title>
        <authorList>
            <person name="Nishida H."/>
            <person name="Nagatsuka Y."/>
            <person name="Sugiyama J."/>
        </authorList>
    </citation>
    <scope>NUCLEOTIDE SEQUENCE [LARGE SCALE GENOMIC DNA]</scope>
    <source>
        <strain evidence="3">CBS 9802 / IAM 14324 / JCM 22182 / KY 12970</strain>
    </source>
</reference>
<dbReference type="AlphaFoldDB" id="G7E3C6"/>
<dbReference type="HOGENOM" id="CLU_394905_0_0_1"/>
<dbReference type="InParanoid" id="G7E3C6"/>
<gene>
    <name evidence="2" type="primary">Mo04014</name>
    <name evidence="2" type="ORF">E5Q_04014</name>
</gene>
<evidence type="ECO:0000313" key="3">
    <source>
        <dbReference type="Proteomes" id="UP000009131"/>
    </source>
</evidence>